<dbReference type="OMA" id="NNNCENA"/>
<keyword evidence="4" id="KW-0479">Metal-binding</keyword>
<dbReference type="InterPro" id="IPR001929">
    <property type="entry name" value="Germin"/>
</dbReference>
<dbReference type="PhylomeDB" id="A0A0G4EG82"/>
<evidence type="ECO:0000256" key="1">
    <source>
        <dbReference type="ARBA" id="ARBA00004613"/>
    </source>
</evidence>
<evidence type="ECO:0000256" key="4">
    <source>
        <dbReference type="ARBA" id="ARBA00022723"/>
    </source>
</evidence>
<reference evidence="8 9" key="1">
    <citation type="submission" date="2014-11" db="EMBL/GenBank/DDBJ databases">
        <authorList>
            <person name="Zhu J."/>
            <person name="Qi W."/>
            <person name="Song R."/>
        </authorList>
    </citation>
    <scope>NUCLEOTIDE SEQUENCE [LARGE SCALE GENOMIC DNA]</scope>
</reference>
<dbReference type="GO" id="GO:0005576">
    <property type="term" value="C:extracellular region"/>
    <property type="evidence" value="ECO:0007669"/>
    <property type="project" value="UniProtKB-SubCell"/>
</dbReference>
<evidence type="ECO:0000256" key="5">
    <source>
        <dbReference type="ARBA" id="ARBA00023211"/>
    </source>
</evidence>
<name>A0A0G4EG82_VITBC</name>
<proteinExistence type="inferred from homology"/>
<keyword evidence="6" id="KW-0732">Signal</keyword>
<gene>
    <name evidence="8" type="ORF">Vbra_11586</name>
</gene>
<comment type="subcellular location">
    <subcellularLocation>
        <location evidence="1">Secreted</location>
    </subcellularLocation>
</comment>
<keyword evidence="5" id="KW-0464">Manganese</keyword>
<dbReference type="AlphaFoldDB" id="A0A0G4EG82"/>
<dbReference type="EMBL" id="CDMY01000220">
    <property type="protein sequence ID" value="CEL94495.1"/>
    <property type="molecule type" value="Genomic_DNA"/>
</dbReference>
<dbReference type="PRINTS" id="PR00325">
    <property type="entry name" value="GERMIN"/>
</dbReference>
<evidence type="ECO:0000256" key="2">
    <source>
        <dbReference type="ARBA" id="ARBA00007456"/>
    </source>
</evidence>
<comment type="similarity">
    <text evidence="2">Belongs to the germin family.</text>
</comment>
<dbReference type="PANTHER" id="PTHR31238">
    <property type="entry name" value="GERMIN-LIKE PROTEIN SUBFAMILY 3 MEMBER 3"/>
    <property type="match status" value="1"/>
</dbReference>
<dbReference type="SUPFAM" id="SSF51182">
    <property type="entry name" value="RmlC-like cupins"/>
    <property type="match status" value="1"/>
</dbReference>
<dbReference type="Gene3D" id="2.60.120.10">
    <property type="entry name" value="Jelly Rolls"/>
    <property type="match status" value="1"/>
</dbReference>
<dbReference type="CDD" id="cd02241">
    <property type="entry name" value="cupin_OxOx"/>
    <property type="match status" value="1"/>
</dbReference>
<dbReference type="InParanoid" id="A0A0G4EG82"/>
<organism evidence="8 9">
    <name type="scientific">Vitrella brassicaformis (strain CCMP3155)</name>
    <dbReference type="NCBI Taxonomy" id="1169540"/>
    <lineage>
        <taxon>Eukaryota</taxon>
        <taxon>Sar</taxon>
        <taxon>Alveolata</taxon>
        <taxon>Colpodellida</taxon>
        <taxon>Vitrellaceae</taxon>
        <taxon>Vitrella</taxon>
    </lineage>
</organism>
<dbReference type="InterPro" id="IPR014710">
    <property type="entry name" value="RmlC-like_jellyroll"/>
</dbReference>
<dbReference type="InterPro" id="IPR011051">
    <property type="entry name" value="RmlC_Cupin_sf"/>
</dbReference>
<feature type="signal peptide" evidence="6">
    <location>
        <begin position="1"/>
        <end position="24"/>
    </location>
</feature>
<keyword evidence="3" id="KW-0964">Secreted</keyword>
<evidence type="ECO:0000256" key="3">
    <source>
        <dbReference type="ARBA" id="ARBA00022525"/>
    </source>
</evidence>
<dbReference type="GO" id="GO:0030145">
    <property type="term" value="F:manganese ion binding"/>
    <property type="evidence" value="ECO:0007669"/>
    <property type="project" value="InterPro"/>
</dbReference>
<sequence length="246" mass="26484">MDATNLSRAVLIVAIACIFSLALAADGDATVGGRSVGSSLIRRSLQSVITQGPEREDVPLSRRAFREQFGNSDFTFDFNEAQVLTNGEGGGIRGATPVQWPALSGHGFSQTVTDIAPCSINTPHLHPRATEMLYITKGRLIVGFAEENGGRIVTNDIKEGNSAFFPHTLIHWQFNPTCEPAQFVGTLNSDDGGVHTIAQALFGLPNDVLATALNVDEYDVTLLHDELPNVPALGLKRDQCRRKCGL</sequence>
<evidence type="ECO:0000256" key="6">
    <source>
        <dbReference type="SAM" id="SignalP"/>
    </source>
</evidence>
<dbReference type="SMART" id="SM00835">
    <property type="entry name" value="Cupin_1"/>
    <property type="match status" value="1"/>
</dbReference>
<dbReference type="Proteomes" id="UP000041254">
    <property type="component" value="Unassembled WGS sequence"/>
</dbReference>
<evidence type="ECO:0000313" key="8">
    <source>
        <dbReference type="EMBL" id="CEL94495.1"/>
    </source>
</evidence>
<dbReference type="OrthoDB" id="1921208at2759"/>
<protein>
    <recommendedName>
        <fullName evidence="7">Cupin type-1 domain-containing protein</fullName>
    </recommendedName>
</protein>
<dbReference type="STRING" id="1169540.A0A0G4EG82"/>
<feature type="domain" description="Cupin type-1" evidence="7">
    <location>
        <begin position="76"/>
        <end position="221"/>
    </location>
</feature>
<evidence type="ECO:0000259" key="7">
    <source>
        <dbReference type="SMART" id="SM00835"/>
    </source>
</evidence>
<dbReference type="InterPro" id="IPR006045">
    <property type="entry name" value="Cupin_1"/>
</dbReference>
<keyword evidence="9" id="KW-1185">Reference proteome</keyword>
<dbReference type="Pfam" id="PF00190">
    <property type="entry name" value="Cupin_1"/>
    <property type="match status" value="1"/>
</dbReference>
<feature type="chain" id="PRO_5005187290" description="Cupin type-1 domain-containing protein" evidence="6">
    <location>
        <begin position="25"/>
        <end position="246"/>
    </location>
</feature>
<accession>A0A0G4EG82</accession>
<evidence type="ECO:0000313" key="9">
    <source>
        <dbReference type="Proteomes" id="UP000041254"/>
    </source>
</evidence>
<dbReference type="VEuPathDB" id="CryptoDB:Vbra_11586"/>